<dbReference type="RefSeq" id="WP_091292293.1">
    <property type="nucleotide sequence ID" value="NZ_FNON01000005.1"/>
</dbReference>
<evidence type="ECO:0000256" key="2">
    <source>
        <dbReference type="ARBA" id="ARBA00022801"/>
    </source>
</evidence>
<reference evidence="4 5" key="1">
    <citation type="submission" date="2016-10" db="EMBL/GenBank/DDBJ databases">
        <authorList>
            <person name="de Groot N.N."/>
        </authorList>
    </citation>
    <scope>NUCLEOTIDE SEQUENCE [LARGE SCALE GENOMIC DNA]</scope>
    <source>
        <strain evidence="4 5">CPCC 202699</strain>
    </source>
</reference>
<dbReference type="OrthoDB" id="3206739at2"/>
<evidence type="ECO:0000259" key="3">
    <source>
        <dbReference type="Pfam" id="PF07859"/>
    </source>
</evidence>
<sequence length="353" mass="37427">MPRRLFLRAIMAALRFLLNLPEPLLRVVAGRPVEIDGQRLATTAQVMIRVSKLAPFDYPHTNGSVERARGELNAAGVLAGSGIRARVRTTDSSCKGPGGAIPLRLYEPHGVAAPGPALVFFHGGGFVLGSIDTHDGACRYLAAEAGVRVISVDYRLAPENRFPAAVEDALAAFEHVRANSADFGADPGRIAVGGDSSGGNLAAVVAHAGARGDIPCPAFSLLLNPATDAFGTHASQELFGLGFRLDTEERDWYRDSYLVDLALCRDPRASVLYDDQLDGLPPTYVATSGFDPLRDEGEAYARRLQEAGVPVVLRRHEGLLHGFASRAGVDPDARVALQHAAGVLRAGLALTTP</sequence>
<evidence type="ECO:0000313" key="4">
    <source>
        <dbReference type="EMBL" id="SDY32888.1"/>
    </source>
</evidence>
<name>A0A1H3J0C3_9PSEU</name>
<gene>
    <name evidence="4" type="ORF">SAMN05421504_105176</name>
</gene>
<dbReference type="InterPro" id="IPR050300">
    <property type="entry name" value="GDXG_lipolytic_enzyme"/>
</dbReference>
<dbReference type="PANTHER" id="PTHR48081:SF8">
    <property type="entry name" value="ALPHA_BETA HYDROLASE FOLD-3 DOMAIN-CONTAINING PROTEIN-RELATED"/>
    <property type="match status" value="1"/>
</dbReference>
<keyword evidence="2" id="KW-0378">Hydrolase</keyword>
<dbReference type="Gene3D" id="3.40.50.1820">
    <property type="entry name" value="alpha/beta hydrolase"/>
    <property type="match status" value="1"/>
</dbReference>
<dbReference type="PROSITE" id="PS01173">
    <property type="entry name" value="LIPASE_GDXG_HIS"/>
    <property type="match status" value="1"/>
</dbReference>
<dbReference type="AlphaFoldDB" id="A0A1H3J0C3"/>
<evidence type="ECO:0000313" key="5">
    <source>
        <dbReference type="Proteomes" id="UP000199515"/>
    </source>
</evidence>
<dbReference type="STRING" id="589385.SAMN05421504_105176"/>
<dbReference type="Pfam" id="PF07859">
    <property type="entry name" value="Abhydrolase_3"/>
    <property type="match status" value="1"/>
</dbReference>
<keyword evidence="5" id="KW-1185">Reference proteome</keyword>
<dbReference type="Proteomes" id="UP000199515">
    <property type="component" value="Unassembled WGS sequence"/>
</dbReference>
<proteinExistence type="inferred from homology"/>
<dbReference type="PANTHER" id="PTHR48081">
    <property type="entry name" value="AB HYDROLASE SUPERFAMILY PROTEIN C4A8.06C"/>
    <property type="match status" value="1"/>
</dbReference>
<feature type="domain" description="Alpha/beta hydrolase fold-3" evidence="3">
    <location>
        <begin position="118"/>
        <end position="324"/>
    </location>
</feature>
<dbReference type="SUPFAM" id="SSF53474">
    <property type="entry name" value="alpha/beta-Hydrolases"/>
    <property type="match status" value="1"/>
</dbReference>
<dbReference type="InterPro" id="IPR029058">
    <property type="entry name" value="AB_hydrolase_fold"/>
</dbReference>
<protein>
    <submittedName>
        <fullName evidence="4">Acetyl esterase</fullName>
    </submittedName>
</protein>
<evidence type="ECO:0000256" key="1">
    <source>
        <dbReference type="ARBA" id="ARBA00010515"/>
    </source>
</evidence>
<comment type="similarity">
    <text evidence="1">Belongs to the 'GDXG' lipolytic enzyme family.</text>
</comment>
<dbReference type="EMBL" id="FNON01000005">
    <property type="protein sequence ID" value="SDY32888.1"/>
    <property type="molecule type" value="Genomic_DNA"/>
</dbReference>
<dbReference type="GO" id="GO:0016787">
    <property type="term" value="F:hydrolase activity"/>
    <property type="evidence" value="ECO:0007669"/>
    <property type="project" value="UniProtKB-KW"/>
</dbReference>
<dbReference type="InterPro" id="IPR013094">
    <property type="entry name" value="AB_hydrolase_3"/>
</dbReference>
<accession>A0A1H3J0C3</accession>
<organism evidence="4 5">
    <name type="scientific">Amycolatopsis xylanica</name>
    <dbReference type="NCBI Taxonomy" id="589385"/>
    <lineage>
        <taxon>Bacteria</taxon>
        <taxon>Bacillati</taxon>
        <taxon>Actinomycetota</taxon>
        <taxon>Actinomycetes</taxon>
        <taxon>Pseudonocardiales</taxon>
        <taxon>Pseudonocardiaceae</taxon>
        <taxon>Amycolatopsis</taxon>
    </lineage>
</organism>
<dbReference type="InterPro" id="IPR002168">
    <property type="entry name" value="Lipase_GDXG_HIS_AS"/>
</dbReference>